<gene>
    <name evidence="2" type="ORF">ABH992_005414</name>
</gene>
<accession>A0ABV4GPN4</accession>
<comment type="caution">
    <text evidence="2">The sequence shown here is derived from an EMBL/GenBank/DDBJ whole genome shotgun (WGS) entry which is preliminary data.</text>
</comment>
<name>A0ABV4GPN4_9BRAD</name>
<reference evidence="2 3" key="1">
    <citation type="submission" date="2024-07" db="EMBL/GenBank/DDBJ databases">
        <title>Genomic Encyclopedia of Type Strains, Phase V (KMG-V): Genome sequencing to study the core and pangenomes of soil and plant-associated prokaryotes.</title>
        <authorList>
            <person name="Whitman W."/>
        </authorList>
    </citation>
    <scope>NUCLEOTIDE SEQUENCE [LARGE SCALE GENOMIC DNA]</scope>
    <source>
        <strain evidence="2 3">USDA 222</strain>
    </source>
</reference>
<keyword evidence="3" id="KW-1185">Reference proteome</keyword>
<dbReference type="RefSeq" id="WP_157784101.1">
    <property type="nucleotide sequence ID" value="NZ_JBGBYD010000002.1"/>
</dbReference>
<feature type="region of interest" description="Disordered" evidence="1">
    <location>
        <begin position="85"/>
        <end position="108"/>
    </location>
</feature>
<feature type="region of interest" description="Disordered" evidence="1">
    <location>
        <begin position="39"/>
        <end position="67"/>
    </location>
</feature>
<evidence type="ECO:0000313" key="2">
    <source>
        <dbReference type="EMBL" id="MEY9473015.1"/>
    </source>
</evidence>
<dbReference type="Proteomes" id="UP001565474">
    <property type="component" value="Unassembled WGS sequence"/>
</dbReference>
<sequence>MAERKAQAIVEDLRTATMSKVAAAQHVVALTKNRLSALRRTSKGPHLNGLETPGEPPFSSGTLLAPSKKPADEIPVCLRFGAEHASSECFHSPSKTSKSGWPTSGQFP</sequence>
<evidence type="ECO:0000313" key="3">
    <source>
        <dbReference type="Proteomes" id="UP001565474"/>
    </source>
</evidence>
<organism evidence="2 3">
    <name type="scientific">Bradyrhizobium yuanmingense</name>
    <dbReference type="NCBI Taxonomy" id="108015"/>
    <lineage>
        <taxon>Bacteria</taxon>
        <taxon>Pseudomonadati</taxon>
        <taxon>Pseudomonadota</taxon>
        <taxon>Alphaproteobacteria</taxon>
        <taxon>Hyphomicrobiales</taxon>
        <taxon>Nitrobacteraceae</taxon>
        <taxon>Bradyrhizobium</taxon>
    </lineage>
</organism>
<protein>
    <submittedName>
        <fullName evidence="2">Uncharacterized protein</fullName>
    </submittedName>
</protein>
<proteinExistence type="predicted"/>
<evidence type="ECO:0000256" key="1">
    <source>
        <dbReference type="SAM" id="MobiDB-lite"/>
    </source>
</evidence>
<dbReference type="EMBL" id="JBGBZN010000002">
    <property type="protein sequence ID" value="MEY9473015.1"/>
    <property type="molecule type" value="Genomic_DNA"/>
</dbReference>
<feature type="compositionally biased region" description="Polar residues" evidence="1">
    <location>
        <begin position="93"/>
        <end position="108"/>
    </location>
</feature>